<keyword evidence="4" id="KW-1185">Reference proteome</keyword>
<evidence type="ECO:0008006" key="5">
    <source>
        <dbReference type="Google" id="ProtNLM"/>
    </source>
</evidence>
<dbReference type="GO" id="GO:0034976">
    <property type="term" value="P:response to endoplasmic reticulum stress"/>
    <property type="evidence" value="ECO:0007669"/>
    <property type="project" value="TreeGrafter"/>
</dbReference>
<feature type="transmembrane region" description="Helical" evidence="2">
    <location>
        <begin position="437"/>
        <end position="457"/>
    </location>
</feature>
<evidence type="ECO:0000313" key="4">
    <source>
        <dbReference type="Proteomes" id="UP000728185"/>
    </source>
</evidence>
<sequence length="649" mass="72623">MFVRSPITCLDKLRTRWPSETASQSSSESPAAPASIGEPPLIADGESNAIRRNHYAPGDPHTPHEPWPQYGVLRVEVMRNPNPKYSLADSYAKQFYGSNLDYGDELDDPLTELYSSDTAEVVTSTKLSGRSELGSPRLVGSKSLVSHYPAASRHKIPWQQSDHLLHFLRSVPHSVYAYLRDTVELVVRTFSFASAKTAVGAQTVQATDITGISQLPTMWSLNYIKHNVICAALAHVASLVNSVSASAMQFCRELPLWLQNLYGPVYTEENYIVEYALEYGFLRLSPAMRRRLNITVKLVVLDPDRDVCFGGFVSRFLMEEFLGYEDLLLGSIKHLALSESVKGHMANVVTGQHYRLVSSHMSRSSYLVATLVMLLFTFCVSVSLRYSSHQLLVVVADILQVFETNVAVGIPATPFMTVILALVAIETIMSEFFGDSFTAFYVIFIVSICDHYEAIFCRTAISRRYWPRFFYLYHFAFYAYHYRFSGQFSGMALWVSWLFILHSMIYFFHHYELPNFLSDGQLSEMLVRIAPPPQLIESFQIEVVSAWSPSSQPGSSSSTEASSRTQFGTDIPQSDVDIQLSFRDPDSPVVRNRVVESSSVDRSALQPRVSTSGDNPLSNGDCTEEQRFPVNPSSNTLVTEDCLGTTVSG</sequence>
<keyword evidence="2" id="KW-0472">Membrane</keyword>
<feature type="transmembrane region" description="Helical" evidence="2">
    <location>
        <begin position="366"/>
        <end position="386"/>
    </location>
</feature>
<feature type="compositionally biased region" description="Low complexity" evidence="1">
    <location>
        <begin position="549"/>
        <end position="563"/>
    </location>
</feature>
<feature type="region of interest" description="Disordered" evidence="1">
    <location>
        <begin position="549"/>
        <end position="570"/>
    </location>
</feature>
<evidence type="ECO:0000256" key="1">
    <source>
        <dbReference type="SAM" id="MobiDB-lite"/>
    </source>
</evidence>
<reference evidence="3" key="1">
    <citation type="submission" date="2019-05" db="EMBL/GenBank/DDBJ databases">
        <title>Annotation for the trematode Fasciolopsis buski.</title>
        <authorList>
            <person name="Choi Y.-J."/>
        </authorList>
    </citation>
    <scope>NUCLEOTIDE SEQUENCE</scope>
    <source>
        <strain evidence="3">HT</strain>
        <tissue evidence="3">Whole worm</tissue>
    </source>
</reference>
<feature type="compositionally biased region" description="Low complexity" evidence="1">
    <location>
        <begin position="18"/>
        <end position="40"/>
    </location>
</feature>
<dbReference type="GO" id="GO:0005783">
    <property type="term" value="C:endoplasmic reticulum"/>
    <property type="evidence" value="ECO:0007669"/>
    <property type="project" value="TreeGrafter"/>
</dbReference>
<dbReference type="EMBL" id="LUCM01009473">
    <property type="protein sequence ID" value="KAA0186933.1"/>
    <property type="molecule type" value="Genomic_DNA"/>
</dbReference>
<name>A0A8E0RQX2_9TREM</name>
<feature type="transmembrane region" description="Helical" evidence="2">
    <location>
        <begin position="406"/>
        <end position="425"/>
    </location>
</feature>
<dbReference type="PANTHER" id="PTHR21650:SF4">
    <property type="entry name" value="MEMBRALIN"/>
    <property type="match status" value="1"/>
</dbReference>
<comment type="caution">
    <text evidence="3">The sequence shown here is derived from an EMBL/GenBank/DDBJ whole genome shotgun (WGS) entry which is preliminary data.</text>
</comment>
<feature type="compositionally biased region" description="Low complexity" evidence="1">
    <location>
        <begin position="591"/>
        <end position="603"/>
    </location>
</feature>
<dbReference type="OrthoDB" id="6779347at2759"/>
<feature type="region of interest" description="Disordered" evidence="1">
    <location>
        <begin position="591"/>
        <end position="635"/>
    </location>
</feature>
<dbReference type="Pfam" id="PF09746">
    <property type="entry name" value="Membralin"/>
    <property type="match status" value="1"/>
</dbReference>
<keyword evidence="2" id="KW-0812">Transmembrane</keyword>
<proteinExistence type="predicted"/>
<accession>A0A8E0RQX2</accession>
<feature type="region of interest" description="Disordered" evidence="1">
    <location>
        <begin position="15"/>
        <end position="44"/>
    </location>
</feature>
<feature type="compositionally biased region" description="Polar residues" evidence="1">
    <location>
        <begin position="608"/>
        <end position="621"/>
    </location>
</feature>
<dbReference type="GO" id="GO:1904294">
    <property type="term" value="P:positive regulation of ERAD pathway"/>
    <property type="evidence" value="ECO:0007669"/>
    <property type="project" value="TreeGrafter"/>
</dbReference>
<protein>
    <recommendedName>
        <fullName evidence="5">Membralin</fullName>
    </recommendedName>
</protein>
<dbReference type="InterPro" id="IPR019144">
    <property type="entry name" value="Membralin"/>
</dbReference>
<dbReference type="Proteomes" id="UP000728185">
    <property type="component" value="Unassembled WGS sequence"/>
</dbReference>
<evidence type="ECO:0000256" key="2">
    <source>
        <dbReference type="SAM" id="Phobius"/>
    </source>
</evidence>
<organism evidence="3 4">
    <name type="scientific">Fasciolopsis buskii</name>
    <dbReference type="NCBI Taxonomy" id="27845"/>
    <lineage>
        <taxon>Eukaryota</taxon>
        <taxon>Metazoa</taxon>
        <taxon>Spiralia</taxon>
        <taxon>Lophotrochozoa</taxon>
        <taxon>Platyhelminthes</taxon>
        <taxon>Trematoda</taxon>
        <taxon>Digenea</taxon>
        <taxon>Plagiorchiida</taxon>
        <taxon>Echinostomata</taxon>
        <taxon>Echinostomatoidea</taxon>
        <taxon>Fasciolidae</taxon>
        <taxon>Fasciolopsis</taxon>
    </lineage>
</organism>
<dbReference type="AlphaFoldDB" id="A0A8E0RQX2"/>
<feature type="transmembrane region" description="Helical" evidence="2">
    <location>
        <begin position="491"/>
        <end position="508"/>
    </location>
</feature>
<dbReference type="PANTHER" id="PTHR21650">
    <property type="entry name" value="MEMBRALIN/KINETOCHORE PROTEIN NUF2"/>
    <property type="match status" value="1"/>
</dbReference>
<evidence type="ECO:0000313" key="3">
    <source>
        <dbReference type="EMBL" id="KAA0186933.1"/>
    </source>
</evidence>
<gene>
    <name evidence="3" type="ORF">FBUS_02952</name>
</gene>
<keyword evidence="2" id="KW-1133">Transmembrane helix</keyword>